<evidence type="ECO:0000313" key="7">
    <source>
        <dbReference type="EMBL" id="GLH71094.1"/>
    </source>
</evidence>
<dbReference type="InterPro" id="IPR009056">
    <property type="entry name" value="Cyt_c-like_dom"/>
</dbReference>
<dbReference type="Gene3D" id="1.10.760.10">
    <property type="entry name" value="Cytochrome c-like domain"/>
    <property type="match status" value="1"/>
</dbReference>
<protein>
    <recommendedName>
        <fullName evidence="6">Cytochrome c domain-containing protein</fullName>
    </recommendedName>
</protein>
<dbReference type="InterPro" id="IPR036909">
    <property type="entry name" value="Cyt_c-like_dom_sf"/>
</dbReference>
<organism evidence="7 8">
    <name type="scientific">Geothrix rubra</name>
    <dbReference type="NCBI Taxonomy" id="2927977"/>
    <lineage>
        <taxon>Bacteria</taxon>
        <taxon>Pseudomonadati</taxon>
        <taxon>Acidobacteriota</taxon>
        <taxon>Holophagae</taxon>
        <taxon>Holophagales</taxon>
        <taxon>Holophagaceae</taxon>
        <taxon>Geothrix</taxon>
    </lineage>
</organism>
<keyword evidence="5" id="KW-0732">Signal</keyword>
<evidence type="ECO:0000256" key="4">
    <source>
        <dbReference type="PROSITE-ProRule" id="PRU00433"/>
    </source>
</evidence>
<feature type="domain" description="Cytochrome c" evidence="6">
    <location>
        <begin position="26"/>
        <end position="164"/>
    </location>
</feature>
<dbReference type="SUPFAM" id="SSF46626">
    <property type="entry name" value="Cytochrome c"/>
    <property type="match status" value="1"/>
</dbReference>
<feature type="signal peptide" evidence="5">
    <location>
        <begin position="1"/>
        <end position="21"/>
    </location>
</feature>
<evidence type="ECO:0000259" key="6">
    <source>
        <dbReference type="PROSITE" id="PS51007"/>
    </source>
</evidence>
<gene>
    <name evidence="7" type="ORF">GETHPA_26270</name>
</gene>
<keyword evidence="3 4" id="KW-0408">Iron</keyword>
<comment type="caution">
    <text evidence="7">The sequence shown here is derived from an EMBL/GenBank/DDBJ whole genome shotgun (WGS) entry which is preliminary data.</text>
</comment>
<evidence type="ECO:0000256" key="5">
    <source>
        <dbReference type="SAM" id="SignalP"/>
    </source>
</evidence>
<dbReference type="RefSeq" id="WP_285726994.1">
    <property type="nucleotide sequence ID" value="NZ_BSDD01000005.1"/>
</dbReference>
<sequence length="180" mass="18968">MFPCTFRAALLAGLSCGLASAAAPDAQLRRGAYLVRIMGCADCHMPRKMGPKGPEMDVARGLSGHPEALVMPAAPELKAPWAWAGAGTNTAFAGPWGVTFAANLTPDAETGLGHWTEAQFLQAVRSGRHLGKGRPILPPMPIQILQAASDADLKALFAYLKAQPPVRNRVPEALEPVASH</sequence>
<dbReference type="EMBL" id="BSDD01000005">
    <property type="protein sequence ID" value="GLH71094.1"/>
    <property type="molecule type" value="Genomic_DNA"/>
</dbReference>
<name>A0ABQ5Q8F2_9BACT</name>
<accession>A0ABQ5Q8F2</accession>
<keyword evidence="1 4" id="KW-0349">Heme</keyword>
<evidence type="ECO:0000256" key="2">
    <source>
        <dbReference type="ARBA" id="ARBA00022723"/>
    </source>
</evidence>
<evidence type="ECO:0000256" key="3">
    <source>
        <dbReference type="ARBA" id="ARBA00023004"/>
    </source>
</evidence>
<dbReference type="PANTHER" id="PTHR35008:SF4">
    <property type="entry name" value="BLL4482 PROTEIN"/>
    <property type="match status" value="1"/>
</dbReference>
<dbReference type="Proteomes" id="UP001165089">
    <property type="component" value="Unassembled WGS sequence"/>
</dbReference>
<evidence type="ECO:0000313" key="8">
    <source>
        <dbReference type="Proteomes" id="UP001165089"/>
    </source>
</evidence>
<reference evidence="7 8" key="1">
    <citation type="journal article" date="2023" name="Antonie Van Leeuwenhoek">
        <title>Mesoterricola silvestris gen. nov., sp. nov., Mesoterricola sediminis sp. nov., Geothrix oryzae sp. nov., Geothrix edaphica sp. nov., Geothrix rubra sp. nov., and Geothrix limicola sp. nov., six novel members of Acidobacteriota isolated from soils.</title>
        <authorList>
            <person name="Itoh H."/>
            <person name="Sugisawa Y."/>
            <person name="Mise K."/>
            <person name="Xu Z."/>
            <person name="Kuniyasu M."/>
            <person name="Ushijima N."/>
            <person name="Kawano K."/>
            <person name="Kobayashi E."/>
            <person name="Shiratori Y."/>
            <person name="Masuda Y."/>
            <person name="Senoo K."/>
        </authorList>
    </citation>
    <scope>NUCLEOTIDE SEQUENCE [LARGE SCALE GENOMIC DNA]</scope>
    <source>
        <strain evidence="7 8">Red803</strain>
    </source>
</reference>
<proteinExistence type="predicted"/>
<evidence type="ECO:0000256" key="1">
    <source>
        <dbReference type="ARBA" id="ARBA00022617"/>
    </source>
</evidence>
<dbReference type="PROSITE" id="PS51007">
    <property type="entry name" value="CYTC"/>
    <property type="match status" value="1"/>
</dbReference>
<keyword evidence="8" id="KW-1185">Reference proteome</keyword>
<keyword evidence="2 4" id="KW-0479">Metal-binding</keyword>
<feature type="chain" id="PRO_5045080107" description="Cytochrome c domain-containing protein" evidence="5">
    <location>
        <begin position="22"/>
        <end position="180"/>
    </location>
</feature>
<dbReference type="PANTHER" id="PTHR35008">
    <property type="entry name" value="BLL4482 PROTEIN-RELATED"/>
    <property type="match status" value="1"/>
</dbReference>
<dbReference type="InterPro" id="IPR051459">
    <property type="entry name" value="Cytochrome_c-type_DH"/>
</dbReference>